<feature type="chain" id="PRO_5003224144" description="DUF4876 domain-containing protein" evidence="1">
    <location>
        <begin position="28"/>
        <end position="449"/>
    </location>
</feature>
<keyword evidence="1" id="KW-0732">Signal</keyword>
<dbReference type="Pfam" id="PF16215">
    <property type="entry name" value="DUF4876"/>
    <property type="match status" value="1"/>
</dbReference>
<feature type="signal peptide" evidence="1">
    <location>
        <begin position="1"/>
        <end position="27"/>
    </location>
</feature>
<dbReference type="PROSITE" id="PS51257">
    <property type="entry name" value="PROKAR_LIPOPROTEIN"/>
    <property type="match status" value="1"/>
</dbReference>
<evidence type="ECO:0000313" key="3">
    <source>
        <dbReference type="Proteomes" id="UP000005580"/>
    </source>
</evidence>
<accession>E7RQL9</accession>
<reference evidence="2" key="1">
    <citation type="submission" date="2011-01" db="EMBL/GenBank/DDBJ databases">
        <authorList>
            <person name="Muzny D."/>
            <person name="Qin X."/>
            <person name="Buhay C."/>
            <person name="Dugan-Rocha S."/>
            <person name="Ding Y."/>
            <person name="Chen G."/>
            <person name="Hawes A."/>
            <person name="Holder M."/>
            <person name="Jhangiani S."/>
            <person name="Johnson A."/>
            <person name="Khan Z."/>
            <person name="Li Z."/>
            <person name="Liu W."/>
            <person name="Liu X."/>
            <person name="Perez L."/>
            <person name="Shen H."/>
            <person name="Wang Q."/>
            <person name="Watt J."/>
            <person name="Xi L."/>
            <person name="Xin Y."/>
            <person name="Zhou J."/>
            <person name="Deng J."/>
            <person name="Jiang H."/>
            <person name="Liu Y."/>
            <person name="Qu J."/>
            <person name="Song X.-Z."/>
            <person name="Zhang L."/>
            <person name="Villasana D."/>
            <person name="Johnson A."/>
            <person name="Liu J."/>
            <person name="Liyanage D."/>
            <person name="Lorensuhewa L."/>
            <person name="Robinson T."/>
            <person name="Song A."/>
            <person name="Song B.-B."/>
            <person name="Dinh H."/>
            <person name="Thornton R."/>
            <person name="Coyle M."/>
            <person name="Francisco L."/>
            <person name="Jackson L."/>
            <person name="Javaid M."/>
            <person name="Korchina V."/>
            <person name="Kovar C."/>
            <person name="Mata R."/>
            <person name="Mathew T."/>
            <person name="Ngo R."/>
            <person name="Nguyen L."/>
            <person name="Nguyen N."/>
            <person name="Okwuonu G."/>
            <person name="Ongeri F."/>
            <person name="Pham C."/>
            <person name="Simmons D."/>
            <person name="Wilczek-Boney K."/>
            <person name="Hale W."/>
            <person name="Jakkamsetti A."/>
            <person name="Pham P."/>
            <person name="Ruth R."/>
            <person name="San Lucas F."/>
            <person name="Warren J."/>
            <person name="Zhang J."/>
            <person name="Zhao Z."/>
            <person name="Zhou C."/>
            <person name="Zhu D."/>
            <person name="Lee S."/>
            <person name="Bess C."/>
            <person name="Blankenburg K."/>
            <person name="Forbes L."/>
            <person name="Fu Q."/>
            <person name="Gubbala S."/>
            <person name="Hirani K."/>
            <person name="Jayaseelan J.C."/>
            <person name="Lara F."/>
            <person name="Munidasa M."/>
            <person name="Palculict T."/>
            <person name="Patil S."/>
            <person name="Pu L.-L."/>
            <person name="Saada N."/>
            <person name="Tang L."/>
            <person name="Weissenberger G."/>
            <person name="Zhu Y."/>
            <person name="Hemphill L."/>
            <person name="Shang Y."/>
            <person name="Youmans B."/>
            <person name="Ayvaz T."/>
            <person name="Ross M."/>
            <person name="Santibanez J."/>
            <person name="Aqrawi P."/>
            <person name="Gross S."/>
            <person name="Joshi V."/>
            <person name="Fowler G."/>
            <person name="Nazareth L."/>
            <person name="Reid J."/>
            <person name="Worley K."/>
            <person name="Petrosino J."/>
            <person name="Highlander S."/>
            <person name="Gibbs R."/>
        </authorList>
    </citation>
    <scope>NUCLEOTIDE SEQUENCE [LARGE SCALE GENOMIC DNA]</scope>
    <source>
        <strain evidence="2">ATCC 33269</strain>
    </source>
</reference>
<dbReference type="STRING" id="28134.SAMN05444288_2049"/>
<organism evidence="2 3">
    <name type="scientific">Hoylesella oralis ATCC 33269</name>
    <dbReference type="NCBI Taxonomy" id="873533"/>
    <lineage>
        <taxon>Bacteria</taxon>
        <taxon>Pseudomonadati</taxon>
        <taxon>Bacteroidota</taxon>
        <taxon>Bacteroidia</taxon>
        <taxon>Bacteroidales</taxon>
        <taxon>Prevotellaceae</taxon>
        <taxon>Hoylesella</taxon>
    </lineage>
</organism>
<dbReference type="eggNOG" id="ENOG502Z9BC">
    <property type="taxonomic scope" value="Bacteria"/>
</dbReference>
<dbReference type="Proteomes" id="UP000005580">
    <property type="component" value="Unassembled WGS sequence"/>
</dbReference>
<dbReference type="RefSeq" id="WP_004369607.1">
    <property type="nucleotide sequence ID" value="NZ_GL833119.1"/>
</dbReference>
<sequence length="449" mass="49637">MKKLISLGNMFAFLMLVIAVTFFTACSDSNDTPDVSSSSVKVSVKLASEYNKVALGKVNLTLRNVNSGKETSVEVGTNGIATVDNLPVDMYDVTATYKMSAEDYKNATGTTTEVTDSVLFSASATGVQLEPDKVKELSLELSTASTDDFVIKTIYYAGSDNKKAAGENDQFIEIYNNTNRVLYADSLCIAVTTMNRYGNGHKWQDKRYYYTEDGRYDWSKSQDMKDVDGANAKYYYAKMLFMVPGKGKDYPIQPGQSFIIAAFAQNYKAAFTTSTGKQITPEAPELTVDLSKAEFDVVYEGYETLDNPNAANMTIIHKGNNKYMRLSRNGKEGYVIFRHSNPASLPVYLYPAIDPAKGSKDQFMQVPNANVIDAVEVITPTADGYVAPKAFQKKDDAGYTYSKPDYSSMCITRKVSRVDGTRKVLQDINNSTLDFVEMKADPKAFAPQQ</sequence>
<dbReference type="AlphaFoldDB" id="E7RQL9"/>
<evidence type="ECO:0000313" key="2">
    <source>
        <dbReference type="EMBL" id="EFZ36557.1"/>
    </source>
</evidence>
<evidence type="ECO:0000256" key="1">
    <source>
        <dbReference type="SAM" id="SignalP"/>
    </source>
</evidence>
<protein>
    <recommendedName>
        <fullName evidence="4">DUF4876 domain-containing protein</fullName>
    </recommendedName>
</protein>
<dbReference type="EMBL" id="AEPE02000005">
    <property type="protein sequence ID" value="EFZ36557.1"/>
    <property type="molecule type" value="Genomic_DNA"/>
</dbReference>
<gene>
    <name evidence="2" type="ORF">HMPREF0663_11470</name>
</gene>
<dbReference type="InterPro" id="IPR032627">
    <property type="entry name" value="DUF4876"/>
</dbReference>
<dbReference type="HOGENOM" id="CLU_046268_0_0_10"/>
<name>E7RQL9_9BACT</name>
<evidence type="ECO:0008006" key="4">
    <source>
        <dbReference type="Google" id="ProtNLM"/>
    </source>
</evidence>
<proteinExistence type="predicted"/>
<keyword evidence="3" id="KW-1185">Reference proteome</keyword>
<comment type="caution">
    <text evidence="2">The sequence shown here is derived from an EMBL/GenBank/DDBJ whole genome shotgun (WGS) entry which is preliminary data.</text>
</comment>